<organism evidence="2 3">
    <name type="scientific">Caerostris extrusa</name>
    <name type="common">Bark spider</name>
    <name type="synonym">Caerostris bankana</name>
    <dbReference type="NCBI Taxonomy" id="172846"/>
    <lineage>
        <taxon>Eukaryota</taxon>
        <taxon>Metazoa</taxon>
        <taxon>Ecdysozoa</taxon>
        <taxon>Arthropoda</taxon>
        <taxon>Chelicerata</taxon>
        <taxon>Arachnida</taxon>
        <taxon>Araneae</taxon>
        <taxon>Araneomorphae</taxon>
        <taxon>Entelegynae</taxon>
        <taxon>Araneoidea</taxon>
        <taxon>Araneidae</taxon>
        <taxon>Caerostris</taxon>
    </lineage>
</organism>
<reference evidence="2 3" key="1">
    <citation type="submission" date="2021-06" db="EMBL/GenBank/DDBJ databases">
        <title>Caerostris extrusa draft genome.</title>
        <authorList>
            <person name="Kono N."/>
            <person name="Arakawa K."/>
        </authorList>
    </citation>
    <scope>NUCLEOTIDE SEQUENCE [LARGE SCALE GENOMIC DNA]</scope>
</reference>
<dbReference type="EMBL" id="BPLR01002642">
    <property type="protein sequence ID" value="GIX76028.1"/>
    <property type="molecule type" value="Genomic_DNA"/>
</dbReference>
<evidence type="ECO:0000256" key="1">
    <source>
        <dbReference type="SAM" id="MobiDB-lite"/>
    </source>
</evidence>
<gene>
    <name evidence="2" type="ORF">CEXT_429531</name>
</gene>
<protein>
    <submittedName>
        <fullName evidence="2">Uncharacterized protein</fullName>
    </submittedName>
</protein>
<comment type="caution">
    <text evidence="2">The sequence shown here is derived from an EMBL/GenBank/DDBJ whole genome shotgun (WGS) entry which is preliminary data.</text>
</comment>
<name>A0AAV4MUQ6_CAEEX</name>
<dbReference type="AlphaFoldDB" id="A0AAV4MUQ6"/>
<proteinExistence type="predicted"/>
<evidence type="ECO:0000313" key="2">
    <source>
        <dbReference type="EMBL" id="GIX76028.1"/>
    </source>
</evidence>
<keyword evidence="3" id="KW-1185">Reference proteome</keyword>
<feature type="region of interest" description="Disordered" evidence="1">
    <location>
        <begin position="41"/>
        <end position="76"/>
    </location>
</feature>
<accession>A0AAV4MUQ6</accession>
<sequence>MKEVFDERCVEDIKWMPMCATGTCPHILTRGEEEWVKISGKPPPFPSTPTYESGPSSSTCVPPPTSNEFSLRFPIR</sequence>
<evidence type="ECO:0000313" key="3">
    <source>
        <dbReference type="Proteomes" id="UP001054945"/>
    </source>
</evidence>
<dbReference type="Proteomes" id="UP001054945">
    <property type="component" value="Unassembled WGS sequence"/>
</dbReference>